<proteinExistence type="predicted"/>
<evidence type="ECO:0000313" key="4">
    <source>
        <dbReference type="EMBL" id="KGJ91201.1"/>
    </source>
</evidence>
<dbReference type="PATRIC" id="fig|28229.3.peg.3076"/>
<dbReference type="Gene3D" id="2.60.120.260">
    <property type="entry name" value="Galactose-binding domain-like"/>
    <property type="match status" value="1"/>
</dbReference>
<dbReference type="InterPro" id="IPR029052">
    <property type="entry name" value="Metallo-depent_PP-like"/>
</dbReference>
<keyword evidence="1" id="KW-0732">Signal</keyword>
<dbReference type="InterPro" id="IPR004843">
    <property type="entry name" value="Calcineurin-like_PHP"/>
</dbReference>
<dbReference type="GO" id="GO:0016787">
    <property type="term" value="F:hydrolase activity"/>
    <property type="evidence" value="ECO:0007669"/>
    <property type="project" value="InterPro"/>
</dbReference>
<dbReference type="InterPro" id="IPR007280">
    <property type="entry name" value="Peptidase_C_arc/bac"/>
</dbReference>
<dbReference type="Proteomes" id="UP000029868">
    <property type="component" value="Unassembled WGS sequence"/>
</dbReference>
<dbReference type="Pfam" id="PF00149">
    <property type="entry name" value="Metallophos"/>
    <property type="match status" value="1"/>
</dbReference>
<dbReference type="PANTHER" id="PTHR46546">
    <property type="entry name" value="SHEWANELLA-LIKE PROTEIN PHOSPHATASE 1"/>
    <property type="match status" value="1"/>
</dbReference>
<evidence type="ECO:0000259" key="3">
    <source>
        <dbReference type="Pfam" id="PF04151"/>
    </source>
</evidence>
<feature type="domain" description="Peptidase C-terminal archaeal/bacterial" evidence="3">
    <location>
        <begin position="235"/>
        <end position="303"/>
    </location>
</feature>
<dbReference type="PANTHER" id="PTHR46546:SF4">
    <property type="entry name" value="SHEWANELLA-LIKE PROTEIN PHOSPHATASE 1"/>
    <property type="match status" value="1"/>
</dbReference>
<dbReference type="EMBL" id="JQEC01000042">
    <property type="protein sequence ID" value="KGJ91201.1"/>
    <property type="molecule type" value="Genomic_DNA"/>
</dbReference>
<comment type="caution">
    <text evidence="4">The sequence shown here is derived from an EMBL/GenBank/DDBJ whole genome shotgun (WGS) entry which is preliminary data.</text>
</comment>
<name>A0A099KL97_COLPS</name>
<feature type="signal peptide" evidence="1">
    <location>
        <begin position="1"/>
        <end position="21"/>
    </location>
</feature>
<sequence length="657" mass="73769">MRLKHICATIFAGLVMTHAQGADLISPASQWQYYDKPESPASHWNQANFDHSLWMSGFAEFGYGDGGETTVTSFGDDPTNKPITQYFAKNFTIKDLNSIDALKLRVLADDGAVVYINGSEAFRLNLPINQSHNTLALDSTLESAWVEHAISSALLHQGKNLIAVEVHQLSKQSSDISFDLALTYTPIEGHQTSKNSSDVSVDLQSSVKSEMPEHLGHLQAGKAESVSITQPKSFSNLYRITIGEGVPSLNITMTGGSGDADLYVRYGQAAKLSDWDQRPFKPGNNETVNYQNPQAGVYFVSLFSYKAFADVKLIANWQDPLGAKIVSDGPYVLEDKLGSKQAYWICENAVHQTSVIKSKVNRPKACDLLPEPTLTPAPHLIAKNVYKGVKKIVALSDIHGQFDVLVELLTNHHIINEKGDWSFADGHMVITGDMFDRGEQVNEVLWLLYKLDFQAQQAGGRLHLLMGNHEQMVFMGDLRYVHEKYKVTEELLSRSYNQLYDKNTEIGTWLRSKHTLVKINDALFLHGGISLQWIDRKLTIGQVNQLFRRHIDDEKMKIKNDDTLNFLFYNQGPTWFRGYFTEEFPEKDVDKLLNYFDINHIVVGHTSQEQVMGLFNNKIIAIDSSIKLGESGELLLLEQGKLTRGLFDGSTLRLQVH</sequence>
<evidence type="ECO:0000259" key="2">
    <source>
        <dbReference type="Pfam" id="PF00149"/>
    </source>
</evidence>
<dbReference type="Gene3D" id="2.60.120.380">
    <property type="match status" value="1"/>
</dbReference>
<dbReference type="Pfam" id="PF04151">
    <property type="entry name" value="PPC"/>
    <property type="match status" value="1"/>
</dbReference>
<protein>
    <submittedName>
        <fullName evidence="4">Peptidase domain protein</fullName>
    </submittedName>
</protein>
<gene>
    <name evidence="4" type="ORF">GAB14E_3353</name>
</gene>
<dbReference type="Gene3D" id="3.60.21.10">
    <property type="match status" value="1"/>
</dbReference>
<accession>A0A099KL97</accession>
<feature type="chain" id="PRO_5001948794" evidence="1">
    <location>
        <begin position="22"/>
        <end position="657"/>
    </location>
</feature>
<evidence type="ECO:0000313" key="5">
    <source>
        <dbReference type="Proteomes" id="UP000029868"/>
    </source>
</evidence>
<feature type="domain" description="Calcineurin-like phosphoesterase" evidence="2">
    <location>
        <begin position="391"/>
        <end position="606"/>
    </location>
</feature>
<reference evidence="4 5" key="1">
    <citation type="submission" date="2014-08" db="EMBL/GenBank/DDBJ databases">
        <title>Genomic and Phenotypic Diversity of Colwellia psychrerythraea strains from Disparate Marine Basins.</title>
        <authorList>
            <person name="Techtmann S.M."/>
            <person name="Stelling S.C."/>
            <person name="Utturkar S.M."/>
            <person name="Alshibli N."/>
            <person name="Harris A."/>
            <person name="Brown S.D."/>
            <person name="Hazen T.C."/>
        </authorList>
    </citation>
    <scope>NUCLEOTIDE SEQUENCE [LARGE SCALE GENOMIC DNA]</scope>
    <source>
        <strain evidence="4 5">GAB14E</strain>
    </source>
</reference>
<evidence type="ECO:0000256" key="1">
    <source>
        <dbReference type="SAM" id="SignalP"/>
    </source>
</evidence>
<dbReference type="SUPFAM" id="SSF56300">
    <property type="entry name" value="Metallo-dependent phosphatases"/>
    <property type="match status" value="1"/>
</dbReference>
<dbReference type="RefSeq" id="WP_052093801.1">
    <property type="nucleotide sequence ID" value="NZ_JQEC01000042.1"/>
</dbReference>
<organism evidence="4 5">
    <name type="scientific">Colwellia psychrerythraea</name>
    <name type="common">Vibrio psychroerythus</name>
    <dbReference type="NCBI Taxonomy" id="28229"/>
    <lineage>
        <taxon>Bacteria</taxon>
        <taxon>Pseudomonadati</taxon>
        <taxon>Pseudomonadota</taxon>
        <taxon>Gammaproteobacteria</taxon>
        <taxon>Alteromonadales</taxon>
        <taxon>Colwelliaceae</taxon>
        <taxon>Colwellia</taxon>
    </lineage>
</organism>
<dbReference type="AlphaFoldDB" id="A0A099KL97"/>